<dbReference type="AlphaFoldDB" id="A0A820MCS2"/>
<feature type="non-terminal residue" evidence="2">
    <location>
        <position position="1"/>
    </location>
</feature>
<accession>A0A820MCS2</accession>
<feature type="non-terminal residue" evidence="2">
    <location>
        <position position="21"/>
    </location>
</feature>
<gene>
    <name evidence="2" type="ORF">KXQ929_LOCUS49451</name>
</gene>
<organism evidence="2 3">
    <name type="scientific">Adineta steineri</name>
    <dbReference type="NCBI Taxonomy" id="433720"/>
    <lineage>
        <taxon>Eukaryota</taxon>
        <taxon>Metazoa</taxon>
        <taxon>Spiralia</taxon>
        <taxon>Gnathifera</taxon>
        <taxon>Rotifera</taxon>
        <taxon>Eurotatoria</taxon>
        <taxon>Bdelloidea</taxon>
        <taxon>Adinetida</taxon>
        <taxon>Adinetidae</taxon>
        <taxon>Adineta</taxon>
    </lineage>
</organism>
<name>A0A820MCS2_9BILA</name>
<evidence type="ECO:0000313" key="3">
    <source>
        <dbReference type="Proteomes" id="UP000663868"/>
    </source>
</evidence>
<comment type="caution">
    <text evidence="2">The sequence shown here is derived from an EMBL/GenBank/DDBJ whole genome shotgun (WGS) entry which is preliminary data.</text>
</comment>
<dbReference type="Proteomes" id="UP000663868">
    <property type="component" value="Unassembled WGS sequence"/>
</dbReference>
<evidence type="ECO:0000313" key="2">
    <source>
        <dbReference type="EMBL" id="CAF4372689.1"/>
    </source>
</evidence>
<protein>
    <submittedName>
        <fullName evidence="2">Uncharacterized protein</fullName>
    </submittedName>
</protein>
<feature type="region of interest" description="Disordered" evidence="1">
    <location>
        <begin position="1"/>
        <end position="21"/>
    </location>
</feature>
<evidence type="ECO:0000256" key="1">
    <source>
        <dbReference type="SAM" id="MobiDB-lite"/>
    </source>
</evidence>
<reference evidence="2" key="1">
    <citation type="submission" date="2021-02" db="EMBL/GenBank/DDBJ databases">
        <authorList>
            <person name="Nowell W R."/>
        </authorList>
    </citation>
    <scope>NUCLEOTIDE SEQUENCE</scope>
</reference>
<dbReference type="EMBL" id="CAJOBB010021040">
    <property type="protein sequence ID" value="CAF4372689.1"/>
    <property type="molecule type" value="Genomic_DNA"/>
</dbReference>
<proteinExistence type="predicted"/>
<sequence length="21" mass="2225">NLLTTSKSPMGPKIIPRKTAA</sequence>